<organism evidence="1 2">
    <name type="scientific">Candidatus Acidiferrum panamense</name>
    <dbReference type="NCBI Taxonomy" id="2741543"/>
    <lineage>
        <taxon>Bacteria</taxon>
        <taxon>Pseudomonadati</taxon>
        <taxon>Acidobacteriota</taxon>
        <taxon>Terriglobia</taxon>
        <taxon>Candidatus Acidiferrales</taxon>
        <taxon>Candidatus Acidiferrum</taxon>
    </lineage>
</organism>
<comment type="caution">
    <text evidence="1">The sequence shown here is derived from an EMBL/GenBank/DDBJ whole genome shotgun (WGS) entry which is preliminary data.</text>
</comment>
<dbReference type="SUPFAM" id="SSF63737">
    <property type="entry name" value="Leukotriene A4 hydrolase N-terminal domain"/>
    <property type="match status" value="1"/>
</dbReference>
<protein>
    <submittedName>
        <fullName evidence="1">Uncharacterized protein</fullName>
    </submittedName>
</protein>
<sequence length="261" mass="27977">MTRSRGLFGTTGLFALLFAWAAAPLYAQAPRAVNFLATHYDVSAALDTIGQSLSATAKIEFKATEASSNVSVELHPNLVVKEVKGPEGRPLSFERDKQNPLFVNVQLLTPIATGGNVALTFTYAGLLFNEENSPVTGVRVASINKDGAYLLLPARWFPLTDYPSDRYTATFRLNVPANFAVAGSGKAAAPTPLPEKNTVEGPRVLYTFECNRPAQHGTFVAGNLQLNPKQAEGISVNVYAPRNMSANAQDFASDVARATVT</sequence>
<feature type="non-terminal residue" evidence="1">
    <location>
        <position position="261"/>
    </location>
</feature>
<keyword evidence="2" id="KW-1185">Reference proteome</keyword>
<reference evidence="1" key="1">
    <citation type="submission" date="2020-06" db="EMBL/GenBank/DDBJ databases">
        <title>Legume-microbial interactions unlock mineral nutrients during tropical forest succession.</title>
        <authorList>
            <person name="Epihov D.Z."/>
        </authorList>
    </citation>
    <scope>NUCLEOTIDE SEQUENCE [LARGE SCALE GENOMIC DNA]</scope>
    <source>
        <strain evidence="1">Pan2503</strain>
    </source>
</reference>
<dbReference type="EMBL" id="JACDQQ010001989">
    <property type="protein sequence ID" value="MBA0087405.1"/>
    <property type="molecule type" value="Genomic_DNA"/>
</dbReference>
<evidence type="ECO:0000313" key="1">
    <source>
        <dbReference type="EMBL" id="MBA0087405.1"/>
    </source>
</evidence>
<name>A0A7V8SYJ8_9BACT</name>
<proteinExistence type="predicted"/>
<dbReference type="Gene3D" id="2.60.40.1730">
    <property type="entry name" value="tricorn interacting facor f3 domain"/>
    <property type="match status" value="1"/>
</dbReference>
<accession>A0A7V8SYJ8</accession>
<dbReference type="InterPro" id="IPR042097">
    <property type="entry name" value="Aminopeptidase_N-like_N_sf"/>
</dbReference>
<gene>
    <name evidence="1" type="ORF">HRJ53_20665</name>
</gene>
<evidence type="ECO:0000313" key="2">
    <source>
        <dbReference type="Proteomes" id="UP000567293"/>
    </source>
</evidence>
<dbReference type="Proteomes" id="UP000567293">
    <property type="component" value="Unassembled WGS sequence"/>
</dbReference>
<dbReference type="AlphaFoldDB" id="A0A7V8SYJ8"/>